<reference evidence="1" key="1">
    <citation type="journal article" date="2014" name="Int. J. Syst. Evol. Microbiol.">
        <title>Complete genome sequence of Corynebacterium casei LMG S-19264T (=DSM 44701T), isolated from a smear-ripened cheese.</title>
        <authorList>
            <consortium name="US DOE Joint Genome Institute (JGI-PGF)"/>
            <person name="Walter F."/>
            <person name="Albersmeier A."/>
            <person name="Kalinowski J."/>
            <person name="Ruckert C."/>
        </authorList>
    </citation>
    <scope>NUCLEOTIDE SEQUENCE</scope>
    <source>
        <strain evidence="1">KCTC 32337</strain>
    </source>
</reference>
<gene>
    <name evidence="1" type="ORF">GCM10011274_41500</name>
</gene>
<dbReference type="Proteomes" id="UP000622604">
    <property type="component" value="Unassembled WGS sequence"/>
</dbReference>
<protein>
    <submittedName>
        <fullName evidence="1">Uncharacterized protein</fullName>
    </submittedName>
</protein>
<accession>A0A8H9IED6</accession>
<proteinExistence type="predicted"/>
<sequence>MINRRSFLKGQLALTSLSMLPAWSVMSRGRETKNTPSLLIYNPELAKSTLTQHLKVNTKASIAVNHDLGAIWLRHLRPKLMEGNQYVLGLTSGHQAFSLQQAAQDYGYGITRSAVLPQDINAQVSLLAEGRPKGALPELTLNQGHSVLWLLSPRGVNFRRIA</sequence>
<dbReference type="AlphaFoldDB" id="A0A8H9IED6"/>
<reference evidence="1" key="2">
    <citation type="submission" date="2020-09" db="EMBL/GenBank/DDBJ databases">
        <authorList>
            <person name="Sun Q."/>
            <person name="Kim S."/>
        </authorList>
    </citation>
    <scope>NUCLEOTIDE SEQUENCE</scope>
    <source>
        <strain evidence="1">KCTC 32337</strain>
    </source>
</reference>
<evidence type="ECO:0000313" key="1">
    <source>
        <dbReference type="EMBL" id="GGZ79113.1"/>
    </source>
</evidence>
<comment type="caution">
    <text evidence="1">The sequence shown here is derived from an EMBL/GenBank/DDBJ whole genome shotgun (WGS) entry which is preliminary data.</text>
</comment>
<name>A0A8H9IED6_9ALTE</name>
<dbReference type="RefSeq" id="WP_191867109.1">
    <property type="nucleotide sequence ID" value="NZ_BMZC01000015.1"/>
</dbReference>
<dbReference type="EMBL" id="BMZC01000015">
    <property type="protein sequence ID" value="GGZ79113.1"/>
    <property type="molecule type" value="Genomic_DNA"/>
</dbReference>
<organism evidence="1 2">
    <name type="scientific">Paraglaciecola chathamensis</name>
    <dbReference type="NCBI Taxonomy" id="368405"/>
    <lineage>
        <taxon>Bacteria</taxon>
        <taxon>Pseudomonadati</taxon>
        <taxon>Pseudomonadota</taxon>
        <taxon>Gammaproteobacteria</taxon>
        <taxon>Alteromonadales</taxon>
        <taxon>Alteromonadaceae</taxon>
        <taxon>Paraglaciecola</taxon>
    </lineage>
</organism>
<evidence type="ECO:0000313" key="2">
    <source>
        <dbReference type="Proteomes" id="UP000622604"/>
    </source>
</evidence>